<evidence type="ECO:0000313" key="2">
    <source>
        <dbReference type="EMBL" id="OLF09834.1"/>
    </source>
</evidence>
<evidence type="ECO:0000256" key="1">
    <source>
        <dbReference type="ARBA" id="ARBA00010617"/>
    </source>
</evidence>
<dbReference type="GO" id="GO:0020037">
    <property type="term" value="F:heme binding"/>
    <property type="evidence" value="ECO:0007669"/>
    <property type="project" value="InterPro"/>
</dbReference>
<comment type="caution">
    <text evidence="2">The sequence shown here is derived from an EMBL/GenBank/DDBJ whole genome shotgun (WGS) entry which is preliminary data.</text>
</comment>
<keyword evidence="3" id="KW-1185">Reference proteome</keyword>
<protein>
    <recommendedName>
        <fullName evidence="4">Cytochrome P450</fullName>
    </recommendedName>
</protein>
<evidence type="ECO:0008006" key="4">
    <source>
        <dbReference type="Google" id="ProtNLM"/>
    </source>
</evidence>
<dbReference type="InterPro" id="IPR036396">
    <property type="entry name" value="Cyt_P450_sf"/>
</dbReference>
<dbReference type="PANTHER" id="PTHR46696">
    <property type="entry name" value="P450, PUTATIVE (EUROFUNG)-RELATED"/>
    <property type="match status" value="1"/>
</dbReference>
<dbReference type="InterPro" id="IPR002397">
    <property type="entry name" value="Cyt_P450_B"/>
</dbReference>
<organism evidence="2 3">
    <name type="scientific">Actinophytocola xinjiangensis</name>
    <dbReference type="NCBI Taxonomy" id="485602"/>
    <lineage>
        <taxon>Bacteria</taxon>
        <taxon>Bacillati</taxon>
        <taxon>Actinomycetota</taxon>
        <taxon>Actinomycetes</taxon>
        <taxon>Pseudonocardiales</taxon>
        <taxon>Pseudonocardiaceae</taxon>
    </lineage>
</organism>
<dbReference type="Proteomes" id="UP000185696">
    <property type="component" value="Unassembled WGS sequence"/>
</dbReference>
<dbReference type="SUPFAM" id="SSF48264">
    <property type="entry name" value="Cytochrome P450"/>
    <property type="match status" value="1"/>
</dbReference>
<name>A0A7Z1AY06_9PSEU</name>
<accession>A0A7Z1AY06</accession>
<dbReference type="InterPro" id="IPR001128">
    <property type="entry name" value="Cyt_P450"/>
</dbReference>
<dbReference type="GO" id="GO:0006707">
    <property type="term" value="P:cholesterol catabolic process"/>
    <property type="evidence" value="ECO:0007669"/>
    <property type="project" value="TreeGrafter"/>
</dbReference>
<dbReference type="AlphaFoldDB" id="A0A7Z1AY06"/>
<dbReference type="RefSeq" id="WP_075134225.1">
    <property type="nucleotide sequence ID" value="NZ_MSIF01000008.1"/>
</dbReference>
<dbReference type="OrthoDB" id="5241086at2"/>
<dbReference type="EMBL" id="MSIF01000008">
    <property type="protein sequence ID" value="OLF09834.1"/>
    <property type="molecule type" value="Genomic_DNA"/>
</dbReference>
<comment type="similarity">
    <text evidence="1">Belongs to the cytochrome P450 family.</text>
</comment>
<dbReference type="GO" id="GO:0005506">
    <property type="term" value="F:iron ion binding"/>
    <property type="evidence" value="ECO:0007669"/>
    <property type="project" value="InterPro"/>
</dbReference>
<evidence type="ECO:0000313" key="3">
    <source>
        <dbReference type="Proteomes" id="UP000185696"/>
    </source>
</evidence>
<dbReference type="Gene3D" id="1.10.630.10">
    <property type="entry name" value="Cytochrome P450"/>
    <property type="match status" value="1"/>
</dbReference>
<dbReference type="PRINTS" id="PR00359">
    <property type="entry name" value="BP450"/>
</dbReference>
<sequence length="431" mass="48287">MRNDTVDRHDRVPLETIDLFDEERYRTSSQHAAWHTLRAEAPVWAQESQDGTRFWSVTRYADVLRVIKDHRTFSSENGTILAVLGGDSAGGRTINLMDLPRHKGIRVPTMKLLSTSAVHRITATLRRRVRELVEPLREGGELDLVPLMLRLPMLVVGDIIGIPESYWGDVARWTMAGVAPEDPVYLQGSREETLRNVHFELFAMFADVVADRKVRRREDVASTLLDLEIDGEKLSYEEVVLNCYSFSMGANTTTPHVASQLLLGLTEHPEQWHALRTGKSDVDRAVEEGLRWATPTNHLVRCANTDVEIAGTRIARGEQVCAWVASANRDERVFTRPYDFDTARAYNPHIAFGNGIHYCNGAPGARLVLRLLLEELLAIVDGWQPAGPVRHLRSNFINGITELPVLVQPDPVPGPRSRTAVTAVTACPVHH</sequence>
<gene>
    <name evidence="2" type="ORF">BLA60_18895</name>
</gene>
<dbReference type="GO" id="GO:0036199">
    <property type="term" value="F:cholest-4-en-3-one 26-monooxygenase activity"/>
    <property type="evidence" value="ECO:0007669"/>
    <property type="project" value="TreeGrafter"/>
</dbReference>
<reference evidence="2 3" key="1">
    <citation type="submission" date="2016-12" db="EMBL/GenBank/DDBJ databases">
        <title>The draft genome sequence of Actinophytocola xinjiangensis.</title>
        <authorList>
            <person name="Wang W."/>
            <person name="Yuan L."/>
        </authorList>
    </citation>
    <scope>NUCLEOTIDE SEQUENCE [LARGE SCALE GENOMIC DNA]</scope>
    <source>
        <strain evidence="2 3">CGMCC 4.4663</strain>
    </source>
</reference>
<dbReference type="GO" id="GO:0008395">
    <property type="term" value="F:steroid hydroxylase activity"/>
    <property type="evidence" value="ECO:0007669"/>
    <property type="project" value="TreeGrafter"/>
</dbReference>
<dbReference type="Pfam" id="PF00067">
    <property type="entry name" value="p450"/>
    <property type="match status" value="1"/>
</dbReference>
<dbReference type="PANTHER" id="PTHR46696:SF4">
    <property type="entry name" value="BIOTIN BIOSYNTHESIS CYTOCHROME P450"/>
    <property type="match status" value="1"/>
</dbReference>
<proteinExistence type="inferred from homology"/>